<accession>A0A9W7ZQR3</accession>
<evidence type="ECO:0000256" key="8">
    <source>
        <dbReference type="SAM" id="SignalP"/>
    </source>
</evidence>
<dbReference type="PANTHER" id="PTHR11404">
    <property type="entry name" value="SUPEROXIDE DISMUTASE 2"/>
    <property type="match status" value="1"/>
</dbReference>
<feature type="signal peptide" evidence="8">
    <location>
        <begin position="1"/>
        <end position="21"/>
    </location>
</feature>
<feature type="binding site" evidence="6">
    <location>
        <position position="205"/>
    </location>
    <ligand>
        <name>Mn(2+)</name>
        <dbReference type="ChEBI" id="CHEBI:29035"/>
    </ligand>
</feature>
<dbReference type="InterPro" id="IPR019832">
    <property type="entry name" value="Mn/Fe_SOD_C"/>
</dbReference>
<feature type="binding site" evidence="6">
    <location>
        <position position="113"/>
    </location>
    <ligand>
        <name>Mn(2+)</name>
        <dbReference type="ChEBI" id="CHEBI:29035"/>
    </ligand>
</feature>
<feature type="binding site" evidence="6">
    <location>
        <position position="68"/>
    </location>
    <ligand>
        <name>Mn(2+)</name>
        <dbReference type="ChEBI" id="CHEBI:29035"/>
    </ligand>
</feature>
<dbReference type="FunFam" id="1.10.287.990:FF:000001">
    <property type="entry name" value="Superoxide dismutase"/>
    <property type="match status" value="1"/>
</dbReference>
<dbReference type="GO" id="GO:0004784">
    <property type="term" value="F:superoxide dismutase activity"/>
    <property type="evidence" value="ECO:0007669"/>
    <property type="project" value="UniProtKB-EC"/>
</dbReference>
<comment type="catalytic activity">
    <reaction evidence="5 7">
        <text>2 superoxide + 2 H(+) = H2O2 + O2</text>
        <dbReference type="Rhea" id="RHEA:20696"/>
        <dbReference type="ChEBI" id="CHEBI:15378"/>
        <dbReference type="ChEBI" id="CHEBI:15379"/>
        <dbReference type="ChEBI" id="CHEBI:16240"/>
        <dbReference type="ChEBI" id="CHEBI:18421"/>
        <dbReference type="EC" id="1.15.1.1"/>
    </reaction>
</comment>
<dbReference type="GO" id="GO:0030145">
    <property type="term" value="F:manganese ion binding"/>
    <property type="evidence" value="ECO:0007669"/>
    <property type="project" value="TreeGrafter"/>
</dbReference>
<dbReference type="OrthoDB" id="239262at2759"/>
<dbReference type="PANTHER" id="PTHR11404:SF6">
    <property type="entry name" value="SUPEROXIDE DISMUTASE [MN], MITOCHONDRIAL"/>
    <property type="match status" value="1"/>
</dbReference>
<evidence type="ECO:0000259" key="10">
    <source>
        <dbReference type="Pfam" id="PF02777"/>
    </source>
</evidence>
<feature type="domain" description="Manganese/iron superoxide dismutase C-terminal" evidence="10">
    <location>
        <begin position="135"/>
        <end position="234"/>
    </location>
</feature>
<evidence type="ECO:0000313" key="12">
    <source>
        <dbReference type="Proteomes" id="UP001150538"/>
    </source>
</evidence>
<dbReference type="SUPFAM" id="SSF54719">
    <property type="entry name" value="Fe,Mn superoxide dismutase (SOD), C-terminal domain"/>
    <property type="match status" value="1"/>
</dbReference>
<comment type="caution">
    <text evidence="11">The sequence shown here is derived from an EMBL/GenBank/DDBJ whole genome shotgun (WGS) entry which is preliminary data.</text>
</comment>
<reference evidence="11" key="1">
    <citation type="submission" date="2022-07" db="EMBL/GenBank/DDBJ databases">
        <title>Phylogenomic reconstructions and comparative analyses of Kickxellomycotina fungi.</title>
        <authorList>
            <person name="Reynolds N.K."/>
            <person name="Stajich J.E."/>
            <person name="Barry K."/>
            <person name="Grigoriev I.V."/>
            <person name="Crous P."/>
            <person name="Smith M.E."/>
        </authorList>
    </citation>
    <scope>NUCLEOTIDE SEQUENCE</scope>
    <source>
        <strain evidence="11">NBRC 100468</strain>
    </source>
</reference>
<evidence type="ECO:0000256" key="6">
    <source>
        <dbReference type="PIRSR" id="PIRSR000349-1"/>
    </source>
</evidence>
<dbReference type="Pfam" id="PF02777">
    <property type="entry name" value="Sod_Fe_C"/>
    <property type="match status" value="1"/>
</dbReference>
<dbReference type="EMBL" id="JANBPU010000595">
    <property type="protein sequence ID" value="KAJ1910326.1"/>
    <property type="molecule type" value="Genomic_DNA"/>
</dbReference>
<dbReference type="InterPro" id="IPR001189">
    <property type="entry name" value="Mn/Fe_SOD"/>
</dbReference>
<dbReference type="InterPro" id="IPR036324">
    <property type="entry name" value="Mn/Fe_SOD_N_sf"/>
</dbReference>
<keyword evidence="2 6" id="KW-0479">Metal-binding</keyword>
<dbReference type="Gene3D" id="3.55.40.20">
    <property type="entry name" value="Iron/manganese superoxide dismutase, C-terminal domain"/>
    <property type="match status" value="1"/>
</dbReference>
<sequence length="244" mass="27161">MHLSLSKVAFTFASTAILALSSSTHCAASSEESFNITPSAGKNYTLPPLPYAYNALEPVISEQIMKLHHDKHHKAYVDGLNTALTGLSNAKDADTIASLQSALHFNSGGHINHSIFWKNMRAPREDNNKSTNGLKIDKAIKEQFGSTDKLTKLMQTRVLAIQGSGWCWLVLDPATQKLDVITLPNQDTPGMVNKVPLLGIDIWEHAFYLDYLNVKADYVTNFWKVVNWDDVNQRYENAVSKSKN</sequence>
<keyword evidence="12" id="KW-1185">Reference proteome</keyword>
<evidence type="ECO:0000256" key="2">
    <source>
        <dbReference type="ARBA" id="ARBA00022723"/>
    </source>
</evidence>
<protein>
    <recommendedName>
        <fullName evidence="7">Superoxide dismutase</fullName>
        <ecNumber evidence="7">1.15.1.1</ecNumber>
    </recommendedName>
</protein>
<keyword evidence="8" id="KW-0732">Signal</keyword>
<dbReference type="Pfam" id="PF00081">
    <property type="entry name" value="Sod_Fe_N"/>
    <property type="match status" value="1"/>
</dbReference>
<dbReference type="PROSITE" id="PS00088">
    <property type="entry name" value="SOD_MN"/>
    <property type="match status" value="1"/>
</dbReference>
<dbReference type="Gene3D" id="1.10.287.990">
    <property type="entry name" value="Fe,Mn superoxide dismutase (SOD) domain"/>
    <property type="match status" value="1"/>
</dbReference>
<dbReference type="InterPro" id="IPR019831">
    <property type="entry name" value="Mn/Fe_SOD_N"/>
</dbReference>
<keyword evidence="4 7" id="KW-0560">Oxidoreductase</keyword>
<feature type="domain" description="Manganese/iron superoxide dismutase N-terminal" evidence="9">
    <location>
        <begin position="43"/>
        <end position="120"/>
    </location>
</feature>
<dbReference type="SUPFAM" id="SSF46609">
    <property type="entry name" value="Fe,Mn superoxide dismutase (SOD), N-terminal domain"/>
    <property type="match status" value="1"/>
</dbReference>
<gene>
    <name evidence="11" type="primary">SOD2_2</name>
    <name evidence="11" type="ORF">H4219_006237</name>
</gene>
<dbReference type="InterPro" id="IPR036314">
    <property type="entry name" value="SOD_C_sf"/>
</dbReference>
<comment type="function">
    <text evidence="7">Destroys radicals which are normally produced within the cells and which are toxic to biological systems.</text>
</comment>
<feature type="chain" id="PRO_5040965736" description="Superoxide dismutase" evidence="8">
    <location>
        <begin position="22"/>
        <end position="244"/>
    </location>
</feature>
<dbReference type="AlphaFoldDB" id="A0A9W7ZQR3"/>
<dbReference type="FunFam" id="3.55.40.20:FF:000004">
    <property type="entry name" value="Superoxide dismutase [Fe]"/>
    <property type="match status" value="1"/>
</dbReference>
<comment type="similarity">
    <text evidence="1 7">Belongs to the iron/manganese superoxide dismutase family.</text>
</comment>
<evidence type="ECO:0000256" key="7">
    <source>
        <dbReference type="RuleBase" id="RU000414"/>
    </source>
</evidence>
<dbReference type="PRINTS" id="PR01703">
    <property type="entry name" value="MNSODISMTASE"/>
</dbReference>
<feature type="binding site" evidence="6">
    <location>
        <position position="201"/>
    </location>
    <ligand>
        <name>Mn(2+)</name>
        <dbReference type="ChEBI" id="CHEBI:29035"/>
    </ligand>
</feature>
<dbReference type="PIRSF" id="PIRSF000349">
    <property type="entry name" value="SODismutase"/>
    <property type="match status" value="1"/>
</dbReference>
<evidence type="ECO:0000259" key="9">
    <source>
        <dbReference type="Pfam" id="PF00081"/>
    </source>
</evidence>
<evidence type="ECO:0000256" key="1">
    <source>
        <dbReference type="ARBA" id="ARBA00008714"/>
    </source>
</evidence>
<evidence type="ECO:0000256" key="5">
    <source>
        <dbReference type="ARBA" id="ARBA00049204"/>
    </source>
</evidence>
<name>A0A9W7ZQR3_9FUNG</name>
<keyword evidence="3" id="KW-0049">Antioxidant</keyword>
<dbReference type="Proteomes" id="UP001150538">
    <property type="component" value="Unassembled WGS sequence"/>
</dbReference>
<dbReference type="InterPro" id="IPR019833">
    <property type="entry name" value="Mn/Fe_SOD_BS"/>
</dbReference>
<dbReference type="InterPro" id="IPR050265">
    <property type="entry name" value="Fe/Mn_Superoxide_Dismutase"/>
</dbReference>
<evidence type="ECO:0000256" key="4">
    <source>
        <dbReference type="ARBA" id="ARBA00023002"/>
    </source>
</evidence>
<evidence type="ECO:0000256" key="3">
    <source>
        <dbReference type="ARBA" id="ARBA00022862"/>
    </source>
</evidence>
<organism evidence="11 12">
    <name type="scientific">Mycoemilia scoparia</name>
    <dbReference type="NCBI Taxonomy" id="417184"/>
    <lineage>
        <taxon>Eukaryota</taxon>
        <taxon>Fungi</taxon>
        <taxon>Fungi incertae sedis</taxon>
        <taxon>Zoopagomycota</taxon>
        <taxon>Kickxellomycotina</taxon>
        <taxon>Kickxellomycetes</taxon>
        <taxon>Kickxellales</taxon>
        <taxon>Kickxellaceae</taxon>
        <taxon>Mycoemilia</taxon>
    </lineage>
</organism>
<dbReference type="EC" id="1.15.1.1" evidence="7"/>
<evidence type="ECO:0000313" key="11">
    <source>
        <dbReference type="EMBL" id="KAJ1910326.1"/>
    </source>
</evidence>
<proteinExistence type="inferred from homology"/>